<sequence>MAALTTEQFQEAQPSSLNLFTLPPTQTAIEKVYFQEVRPISQLTGNNTPIEFIISGQNGMEYIDMKRSKIYVKAKIQHSDGSKYLSTEFVGPSNLLLHSMFSQCDVTLQGKSITSTTSHYPYKAMIQTLLKYGNQAKMSQLTSQLWLKDTSGHMDDNDVENGSNTALYERAQFFNGGKSVDMEGPILHDLFSLDRYLLNQVAVSVKFYRSKPEFYLMTSETSPDYEIFIEDICLKVCKVQVNPAVIYGQAEVLKQTNAKYPYTRTEIKQISIPTGQISCAFDNLFQGLKPNRVVIAFVKSEAGAGSYTLNGYNFHHFDLSQIGLFVDSIPVSGNVMKLSYDKYHAFCFYLK</sequence>
<dbReference type="PANTHER" id="PTHR23409">
    <property type="entry name" value="RIBONUCLEOSIDE-DIPHOSPHATE REDUCTASE SMALL CHAIN"/>
    <property type="match status" value="1"/>
</dbReference>
<evidence type="ECO:0000313" key="1">
    <source>
        <dbReference type="EMBL" id="KAJ8311295.1"/>
    </source>
</evidence>
<organism evidence="1 2">
    <name type="scientific">Tegillarca granosa</name>
    <name type="common">Malaysian cockle</name>
    <name type="synonym">Anadara granosa</name>
    <dbReference type="NCBI Taxonomy" id="220873"/>
    <lineage>
        <taxon>Eukaryota</taxon>
        <taxon>Metazoa</taxon>
        <taxon>Spiralia</taxon>
        <taxon>Lophotrochozoa</taxon>
        <taxon>Mollusca</taxon>
        <taxon>Bivalvia</taxon>
        <taxon>Autobranchia</taxon>
        <taxon>Pteriomorphia</taxon>
        <taxon>Arcoida</taxon>
        <taxon>Arcoidea</taxon>
        <taxon>Arcidae</taxon>
        <taxon>Tegillarca</taxon>
    </lineage>
</organism>
<reference evidence="1 2" key="1">
    <citation type="submission" date="2022-12" db="EMBL/GenBank/DDBJ databases">
        <title>Chromosome-level genome of Tegillarca granosa.</title>
        <authorList>
            <person name="Kim J."/>
        </authorList>
    </citation>
    <scope>NUCLEOTIDE SEQUENCE [LARGE SCALE GENOMIC DNA]</scope>
    <source>
        <strain evidence="1">Teg-2019</strain>
        <tissue evidence="1">Adductor muscle</tissue>
    </source>
</reference>
<accession>A0ABQ9F6V7</accession>
<keyword evidence="2" id="KW-1185">Reference proteome</keyword>
<comment type="caution">
    <text evidence="1">The sequence shown here is derived from an EMBL/GenBank/DDBJ whole genome shotgun (WGS) entry which is preliminary data.</text>
</comment>
<gene>
    <name evidence="1" type="ORF">KUTeg_011156</name>
</gene>
<dbReference type="Proteomes" id="UP001217089">
    <property type="component" value="Unassembled WGS sequence"/>
</dbReference>
<dbReference type="EMBL" id="JARBDR010000507">
    <property type="protein sequence ID" value="KAJ8311295.1"/>
    <property type="molecule type" value="Genomic_DNA"/>
</dbReference>
<dbReference type="InterPro" id="IPR000358">
    <property type="entry name" value="RNR_small_fam"/>
</dbReference>
<proteinExistence type="predicted"/>
<name>A0ABQ9F6V7_TEGGR</name>
<dbReference type="PANTHER" id="PTHR23409:SF21">
    <property type="entry name" value="CAPSID PROTEIN"/>
    <property type="match status" value="1"/>
</dbReference>
<evidence type="ECO:0000313" key="2">
    <source>
        <dbReference type="Proteomes" id="UP001217089"/>
    </source>
</evidence>
<protein>
    <submittedName>
        <fullName evidence="1">Uncharacterized protein</fullName>
    </submittedName>
</protein>